<evidence type="ECO:0000256" key="3">
    <source>
        <dbReference type="ARBA" id="ARBA00022679"/>
    </source>
</evidence>
<dbReference type="EMBL" id="PYGF01000002">
    <property type="protein sequence ID" value="PSL06607.1"/>
    <property type="molecule type" value="Genomic_DNA"/>
</dbReference>
<gene>
    <name evidence="5" type="ORF">CLV48_102425</name>
</gene>
<dbReference type="RefSeq" id="WP_106566517.1">
    <property type="nucleotide sequence ID" value="NZ_PYGF01000002.1"/>
</dbReference>
<dbReference type="PANTHER" id="PTHR43179:SF12">
    <property type="entry name" value="GALACTOFURANOSYLTRANSFERASE GLFT2"/>
    <property type="match status" value="1"/>
</dbReference>
<feature type="domain" description="Glycosyltransferase 2-like" evidence="4">
    <location>
        <begin position="6"/>
        <end position="111"/>
    </location>
</feature>
<dbReference type="InterPro" id="IPR029044">
    <property type="entry name" value="Nucleotide-diphossugar_trans"/>
</dbReference>
<dbReference type="GO" id="GO:0016757">
    <property type="term" value="F:glycosyltransferase activity"/>
    <property type="evidence" value="ECO:0007669"/>
    <property type="project" value="UniProtKB-KW"/>
</dbReference>
<dbReference type="OrthoDB" id="9771846at2"/>
<evidence type="ECO:0000256" key="1">
    <source>
        <dbReference type="ARBA" id="ARBA00006739"/>
    </source>
</evidence>
<evidence type="ECO:0000313" key="6">
    <source>
        <dbReference type="Proteomes" id="UP000240708"/>
    </source>
</evidence>
<keyword evidence="3 5" id="KW-0808">Transferase</keyword>
<sequence length="295" mass="33954">MKKIAVLITSFNRVEKTINCLKSLYNQTGLNNVVFQVFLTDDNSPDQTGKIIKSQFPEIHVGYGDGNLFWAGGMRNSWQMAINQGTDFDYYLLLNDDTYLFDDCISRILNVDKELLDKYKKESIIIGTTIDPESGKFTYGGFKLTSKLRFKFKFVNNLEVEEHCDLGCANIMLVPGAIVKQIGILGEKFIHGIADFEYTLRAKKHGYLVFSAPGVYGYCKYDHGKSWKSQKTSFKERLAYLYSPKGLAYKEFIYFVKKYFPLDTPIIASKLWIKTIFPFLYDMFKTDGQIIKIDK</sequence>
<evidence type="ECO:0000259" key="4">
    <source>
        <dbReference type="Pfam" id="PF00535"/>
    </source>
</evidence>
<keyword evidence="2" id="KW-0328">Glycosyltransferase</keyword>
<dbReference type="Proteomes" id="UP000240708">
    <property type="component" value="Unassembled WGS sequence"/>
</dbReference>
<dbReference type="PANTHER" id="PTHR43179">
    <property type="entry name" value="RHAMNOSYLTRANSFERASE WBBL"/>
    <property type="match status" value="1"/>
</dbReference>
<accession>A0A2P8EAY9</accession>
<evidence type="ECO:0000256" key="2">
    <source>
        <dbReference type="ARBA" id="ARBA00022676"/>
    </source>
</evidence>
<comment type="similarity">
    <text evidence="1">Belongs to the glycosyltransferase 2 family.</text>
</comment>
<organism evidence="5 6">
    <name type="scientific">Cecembia rubra</name>
    <dbReference type="NCBI Taxonomy" id="1485585"/>
    <lineage>
        <taxon>Bacteria</taxon>
        <taxon>Pseudomonadati</taxon>
        <taxon>Bacteroidota</taxon>
        <taxon>Cytophagia</taxon>
        <taxon>Cytophagales</taxon>
        <taxon>Cyclobacteriaceae</taxon>
        <taxon>Cecembia</taxon>
    </lineage>
</organism>
<reference evidence="5 6" key="1">
    <citation type="submission" date="2018-03" db="EMBL/GenBank/DDBJ databases">
        <title>Genomic Encyclopedia of Archaeal and Bacterial Type Strains, Phase II (KMG-II): from individual species to whole genera.</title>
        <authorList>
            <person name="Goeker M."/>
        </authorList>
    </citation>
    <scope>NUCLEOTIDE SEQUENCE [LARGE SCALE GENOMIC DNA]</scope>
    <source>
        <strain evidence="5 6">DSM 28057</strain>
    </source>
</reference>
<dbReference type="Gene3D" id="3.90.550.10">
    <property type="entry name" value="Spore Coat Polysaccharide Biosynthesis Protein SpsA, Chain A"/>
    <property type="match status" value="1"/>
</dbReference>
<protein>
    <submittedName>
        <fullName evidence="5">GT2 family glycosyltransferase</fullName>
    </submittedName>
</protein>
<proteinExistence type="inferred from homology"/>
<dbReference type="AlphaFoldDB" id="A0A2P8EAY9"/>
<comment type="caution">
    <text evidence="5">The sequence shown here is derived from an EMBL/GenBank/DDBJ whole genome shotgun (WGS) entry which is preliminary data.</text>
</comment>
<evidence type="ECO:0000313" key="5">
    <source>
        <dbReference type="EMBL" id="PSL06607.1"/>
    </source>
</evidence>
<dbReference type="SUPFAM" id="SSF53448">
    <property type="entry name" value="Nucleotide-diphospho-sugar transferases"/>
    <property type="match status" value="1"/>
</dbReference>
<name>A0A2P8EAY9_9BACT</name>
<dbReference type="Pfam" id="PF00535">
    <property type="entry name" value="Glycos_transf_2"/>
    <property type="match status" value="1"/>
</dbReference>
<keyword evidence="6" id="KW-1185">Reference proteome</keyword>
<dbReference type="InterPro" id="IPR001173">
    <property type="entry name" value="Glyco_trans_2-like"/>
</dbReference>